<dbReference type="HOGENOM" id="CLU_000288_7_34_1"/>
<dbReference type="AlphaFoldDB" id="A0A015LFF2"/>
<evidence type="ECO:0000313" key="3">
    <source>
        <dbReference type="Proteomes" id="UP000022910"/>
    </source>
</evidence>
<dbReference type="InterPro" id="IPR000719">
    <property type="entry name" value="Prot_kinase_dom"/>
</dbReference>
<organism evidence="2 3">
    <name type="scientific">Rhizophagus irregularis (strain DAOM 197198w)</name>
    <name type="common">Glomus intraradices</name>
    <dbReference type="NCBI Taxonomy" id="1432141"/>
    <lineage>
        <taxon>Eukaryota</taxon>
        <taxon>Fungi</taxon>
        <taxon>Fungi incertae sedis</taxon>
        <taxon>Mucoromycota</taxon>
        <taxon>Glomeromycotina</taxon>
        <taxon>Glomeromycetes</taxon>
        <taxon>Glomerales</taxon>
        <taxon>Glomeraceae</taxon>
        <taxon>Rhizophagus</taxon>
    </lineage>
</organism>
<dbReference type="SMR" id="A0A015LFF2"/>
<dbReference type="Gene3D" id="1.10.10.1010">
    <property type="entry name" value="Intein homing endonuclease, domain IV"/>
    <property type="match status" value="1"/>
</dbReference>
<proteinExistence type="predicted"/>
<dbReference type="Gene3D" id="1.10.510.10">
    <property type="entry name" value="Transferase(Phosphotransferase) domain 1"/>
    <property type="match status" value="1"/>
</dbReference>
<feature type="domain" description="Protein kinase" evidence="1">
    <location>
        <begin position="137"/>
        <end position="404"/>
    </location>
</feature>
<name>A0A015LFF2_RHIIW</name>
<dbReference type="InterPro" id="IPR001245">
    <property type="entry name" value="Ser-Thr/Tyr_kinase_cat_dom"/>
</dbReference>
<dbReference type="PANTHER" id="PTHR44329">
    <property type="entry name" value="SERINE/THREONINE-PROTEIN KINASE TNNI3K-RELATED"/>
    <property type="match status" value="1"/>
</dbReference>
<dbReference type="EMBL" id="JEMT01028855">
    <property type="protein sequence ID" value="EXX53553.1"/>
    <property type="molecule type" value="Genomic_DNA"/>
</dbReference>
<sequence>MSAVRKDSINAIINKAYTLMDNKIHDDIHKKFEFQQKVILDDEMLTENQKTRAINQLNKYYDRNKVLFNEGKRRICENCNQVCLATLFCEYCVRNNLKVNFSNWTSNNDEIDNLIRKCQMETLGPDYIIEWIPYDNLQNIKYLTEGGISKIYRADWIGGNYNEWDMEKNQLKRFGTFEVILKSLENVESASHSWFEEAKSHLTINNKRPEIVRCYGLTRDISNGNYMLVMMKMDMDLREYLQRNHHQLTWKKRIRIIFEILDALYYLHIENAIHRDLHSGNILYSQFEDYWYISDLGFCGPADKPSKSIYGNLPYIAPEVFTTKKYSFASDIYSIAMLMWEVSFGQPPFINCEHNFDLIVNIIGGLRPNFASEIPLEYKNLIEICWNADPLKRLDIYTLRNKIIEISKLYQNMLDESFQSNLSNLNMNKYSLESAGSRLLTYQFNSPLPNTKNVSEMLTVEYSYSKLYEFVIPNNYIEEDHLY</sequence>
<dbReference type="InterPro" id="IPR051681">
    <property type="entry name" value="Ser/Thr_Kinases-Pseudokinases"/>
</dbReference>
<evidence type="ECO:0000259" key="1">
    <source>
        <dbReference type="PROSITE" id="PS50011"/>
    </source>
</evidence>
<gene>
    <name evidence="2" type="ORF">RirG_242830</name>
</gene>
<dbReference type="GO" id="GO:0004674">
    <property type="term" value="F:protein serine/threonine kinase activity"/>
    <property type="evidence" value="ECO:0007669"/>
    <property type="project" value="TreeGrafter"/>
</dbReference>
<comment type="caution">
    <text evidence="2">The sequence shown here is derived from an EMBL/GenBank/DDBJ whole genome shotgun (WGS) entry which is preliminary data.</text>
</comment>
<dbReference type="Pfam" id="PF07714">
    <property type="entry name" value="PK_Tyr_Ser-Thr"/>
    <property type="match status" value="1"/>
</dbReference>
<evidence type="ECO:0000313" key="2">
    <source>
        <dbReference type="EMBL" id="EXX53553.1"/>
    </source>
</evidence>
<keyword evidence="3" id="KW-1185">Reference proteome</keyword>
<dbReference type="SUPFAM" id="SSF56112">
    <property type="entry name" value="Protein kinase-like (PK-like)"/>
    <property type="match status" value="1"/>
</dbReference>
<protein>
    <submittedName>
        <fullName evidence="2">Ipl1p</fullName>
    </submittedName>
</protein>
<dbReference type="PANTHER" id="PTHR44329:SF6">
    <property type="entry name" value="RECEPTOR-INTERACTING SERINE_THREONINE-PROTEIN KINASE 1"/>
    <property type="match status" value="1"/>
</dbReference>
<dbReference type="GO" id="GO:0005524">
    <property type="term" value="F:ATP binding"/>
    <property type="evidence" value="ECO:0007669"/>
    <property type="project" value="InterPro"/>
</dbReference>
<dbReference type="InterPro" id="IPR011009">
    <property type="entry name" value="Kinase-like_dom_sf"/>
</dbReference>
<accession>A0A015LFF2</accession>
<dbReference type="Proteomes" id="UP000022910">
    <property type="component" value="Unassembled WGS sequence"/>
</dbReference>
<reference evidence="2 3" key="1">
    <citation type="submission" date="2014-02" db="EMBL/GenBank/DDBJ databases">
        <title>Single nucleus genome sequencing reveals high similarity among nuclei of an endomycorrhizal fungus.</title>
        <authorList>
            <person name="Lin K."/>
            <person name="Geurts R."/>
            <person name="Zhang Z."/>
            <person name="Limpens E."/>
            <person name="Saunders D.G."/>
            <person name="Mu D."/>
            <person name="Pang E."/>
            <person name="Cao H."/>
            <person name="Cha H."/>
            <person name="Lin T."/>
            <person name="Zhou Q."/>
            <person name="Shang Y."/>
            <person name="Li Y."/>
            <person name="Ivanov S."/>
            <person name="Sharma T."/>
            <person name="Velzen R.V."/>
            <person name="Ruijter N.D."/>
            <person name="Aanen D.K."/>
            <person name="Win J."/>
            <person name="Kamoun S."/>
            <person name="Bisseling T."/>
            <person name="Huang S."/>
        </authorList>
    </citation>
    <scope>NUCLEOTIDE SEQUENCE [LARGE SCALE GENOMIC DNA]</scope>
    <source>
        <strain evidence="3">DAOM197198w</strain>
    </source>
</reference>
<dbReference type="PROSITE" id="PS50011">
    <property type="entry name" value="PROTEIN_KINASE_DOM"/>
    <property type="match status" value="1"/>
</dbReference>